<keyword evidence="2" id="KW-1185">Reference proteome</keyword>
<gene>
    <name evidence="1" type="ORF">C7H52_04285</name>
</gene>
<dbReference type="AlphaFoldDB" id="A0A2T1NDJ3"/>
<organism evidence="1 2">
    <name type="scientific">Aurantibacter aestuarii</name>
    <dbReference type="NCBI Taxonomy" id="1266046"/>
    <lineage>
        <taxon>Bacteria</taxon>
        <taxon>Pseudomonadati</taxon>
        <taxon>Bacteroidota</taxon>
        <taxon>Flavobacteriia</taxon>
        <taxon>Flavobacteriales</taxon>
        <taxon>Flavobacteriaceae</taxon>
        <taxon>Aurantibacter</taxon>
    </lineage>
</organism>
<proteinExistence type="predicted"/>
<accession>A0A2T1NDJ3</accession>
<protein>
    <submittedName>
        <fullName evidence="1">Uncharacterized protein</fullName>
    </submittedName>
</protein>
<dbReference type="EMBL" id="PXOQ01000007">
    <property type="protein sequence ID" value="PSG90507.1"/>
    <property type="molecule type" value="Genomic_DNA"/>
</dbReference>
<name>A0A2T1NDJ3_9FLAO</name>
<sequence>MANLTLPTLNYTFNLDIEKSLLIDFSEEEEEEKGSEKQKELEIFLIKNSSDEVCFEENTTNGFTAYFYKSYQKPQINQVFSPPDIMTTF</sequence>
<dbReference type="OrthoDB" id="1450082at2"/>
<reference evidence="1 2" key="1">
    <citation type="submission" date="2018-03" db="EMBL/GenBank/DDBJ databases">
        <title>Mesoflavibacter sp. HG37 and Mesoflavibacter sp. HG96 sp.nov., two marine bacteria isolated from seawater of Western Pacific Ocean.</title>
        <authorList>
            <person name="Cheng H."/>
            <person name="Wu Y.-H."/>
            <person name="Guo L.-L."/>
            <person name="Xu X.-W."/>
        </authorList>
    </citation>
    <scope>NUCLEOTIDE SEQUENCE [LARGE SCALE GENOMIC DNA]</scope>
    <source>
        <strain evidence="1 2">KCTC 32269</strain>
    </source>
</reference>
<dbReference type="Proteomes" id="UP000238426">
    <property type="component" value="Unassembled WGS sequence"/>
</dbReference>
<comment type="caution">
    <text evidence="1">The sequence shown here is derived from an EMBL/GenBank/DDBJ whole genome shotgun (WGS) entry which is preliminary data.</text>
</comment>
<dbReference type="RefSeq" id="WP_106462648.1">
    <property type="nucleotide sequence ID" value="NZ_PXOQ01000007.1"/>
</dbReference>
<evidence type="ECO:0000313" key="1">
    <source>
        <dbReference type="EMBL" id="PSG90507.1"/>
    </source>
</evidence>
<evidence type="ECO:0000313" key="2">
    <source>
        <dbReference type="Proteomes" id="UP000238426"/>
    </source>
</evidence>